<organism evidence="2 3">
    <name type="scientific">Peptoniphilus duerdenii ATCC BAA-1640</name>
    <dbReference type="NCBI Taxonomy" id="862517"/>
    <lineage>
        <taxon>Bacteria</taxon>
        <taxon>Bacillati</taxon>
        <taxon>Bacillota</taxon>
        <taxon>Tissierellia</taxon>
        <taxon>Tissierellales</taxon>
        <taxon>Peptoniphilaceae</taxon>
        <taxon>Peptoniphilus</taxon>
    </lineage>
</organism>
<feature type="domain" description="Calcineurin-like phosphoesterase" evidence="1">
    <location>
        <begin position="33"/>
        <end position="175"/>
    </location>
</feature>
<dbReference type="Pfam" id="PF00149">
    <property type="entry name" value="Metallophos"/>
    <property type="match status" value="1"/>
</dbReference>
<accession>E0NNJ2</accession>
<dbReference type="SUPFAM" id="SSF56300">
    <property type="entry name" value="Metallo-dependent phosphatases"/>
    <property type="match status" value="1"/>
</dbReference>
<name>E0NNJ2_9FIRM</name>
<dbReference type="HOGENOM" id="CLU_025443_1_0_9"/>
<dbReference type="AlphaFoldDB" id="E0NNJ2"/>
<dbReference type="Proteomes" id="UP000003280">
    <property type="component" value="Unassembled WGS sequence"/>
</dbReference>
<dbReference type="InterPro" id="IPR051158">
    <property type="entry name" value="Metallophosphoesterase_sf"/>
</dbReference>
<dbReference type="EMBL" id="AEEH01000050">
    <property type="protein sequence ID" value="EFM24595.1"/>
    <property type="molecule type" value="Genomic_DNA"/>
</dbReference>
<dbReference type="STRING" id="862517.HMPREF9225_1731"/>
<evidence type="ECO:0000313" key="3">
    <source>
        <dbReference type="Proteomes" id="UP000003280"/>
    </source>
</evidence>
<dbReference type="Gene3D" id="3.60.21.10">
    <property type="match status" value="1"/>
</dbReference>
<reference evidence="2 3" key="1">
    <citation type="submission" date="2010-07" db="EMBL/GenBank/DDBJ databases">
        <authorList>
            <person name="Muzny D."/>
            <person name="Qin X."/>
            <person name="Deng J."/>
            <person name="Jiang H."/>
            <person name="Liu Y."/>
            <person name="Qu J."/>
            <person name="Song X.-Z."/>
            <person name="Zhang L."/>
            <person name="Thornton R."/>
            <person name="Coyle M."/>
            <person name="Francisco L."/>
            <person name="Jackson L."/>
            <person name="Javaid M."/>
            <person name="Korchina V."/>
            <person name="Kovar C."/>
            <person name="Mata R."/>
            <person name="Mathew T."/>
            <person name="Ngo R."/>
            <person name="Nguyen L."/>
            <person name="Nguyen N."/>
            <person name="Okwuonu G."/>
            <person name="Ongeri F."/>
            <person name="Pham C."/>
            <person name="Simmons D."/>
            <person name="Wilczek-Boney K."/>
            <person name="Hale W."/>
            <person name="Jakkamsetti A."/>
            <person name="Pham P."/>
            <person name="Ruth R."/>
            <person name="San Lucas F."/>
            <person name="Warren J."/>
            <person name="Zhang J."/>
            <person name="Zhao Z."/>
            <person name="Zhou C."/>
            <person name="Zhu D."/>
            <person name="Lee S."/>
            <person name="Bess C."/>
            <person name="Blankenburg K."/>
            <person name="Forbes L."/>
            <person name="Fu Q."/>
            <person name="Gubbala S."/>
            <person name="Hirani K."/>
            <person name="Jayaseelan J.C."/>
            <person name="Lara F."/>
            <person name="Munidasa M."/>
            <person name="Palculict T."/>
            <person name="Patil S."/>
            <person name="Pu L.-L."/>
            <person name="Saada N."/>
            <person name="Tang L."/>
            <person name="Weissenberger G."/>
            <person name="Zhu Y."/>
            <person name="Hemphill L."/>
            <person name="Shang Y."/>
            <person name="Youmans B."/>
            <person name="Ayvaz T."/>
            <person name="Ross M."/>
            <person name="Santibanez J."/>
            <person name="Aqrawi P."/>
            <person name="Gross S."/>
            <person name="Joshi V."/>
            <person name="Fowler G."/>
            <person name="Nazareth L."/>
            <person name="Reid J."/>
            <person name="Worley K."/>
            <person name="Petrosino J."/>
            <person name="Highlander S."/>
            <person name="Gibbs R."/>
        </authorList>
    </citation>
    <scope>NUCLEOTIDE SEQUENCE [LARGE SCALE GENOMIC DNA]</scope>
    <source>
        <strain evidence="2 3">ATCC BAA-1640</strain>
    </source>
</reference>
<dbReference type="OrthoDB" id="9780884at2"/>
<evidence type="ECO:0000259" key="1">
    <source>
        <dbReference type="Pfam" id="PF00149"/>
    </source>
</evidence>
<proteinExistence type="predicted"/>
<dbReference type="eggNOG" id="COG1408">
    <property type="taxonomic scope" value="Bacteria"/>
</dbReference>
<protein>
    <submittedName>
        <fullName evidence="2">Ser/Thr phosphatase family protein</fullName>
    </submittedName>
</protein>
<dbReference type="GO" id="GO:0016787">
    <property type="term" value="F:hydrolase activity"/>
    <property type="evidence" value="ECO:0007669"/>
    <property type="project" value="InterPro"/>
</dbReference>
<dbReference type="InterPro" id="IPR004843">
    <property type="entry name" value="Calcineurin-like_PHP"/>
</dbReference>
<keyword evidence="3" id="KW-1185">Reference proteome</keyword>
<gene>
    <name evidence="2" type="ORF">HMPREF9225_1731</name>
</gene>
<dbReference type="RefSeq" id="WP_008902506.1">
    <property type="nucleotide sequence ID" value="NZ_GL397071.1"/>
</dbReference>
<sequence>MIYIILFLLLIFYLFYELNFTYVEHLDFKLGLNIYQISDYHSSIFVNLKRLKNILSKDSIDVVILTGDLVNRSTDNFSRLAKFLEVVSENSKKVIFVSGNHELENKNYFEILELLQKYNVEVLDGSYIIIESTLISNVDISKVKGDYKYSVFADHFPIHCENIVGYDLRICGHTHGGQIRIPFVGAIIDHDKNIFPKNQKGLYEINNNLIYIDSGIGERLPIRIFNRSKVTRISRRLYV</sequence>
<dbReference type="PANTHER" id="PTHR31302">
    <property type="entry name" value="TRANSMEMBRANE PROTEIN WITH METALLOPHOSPHOESTERASE DOMAIN-RELATED"/>
    <property type="match status" value="1"/>
</dbReference>
<dbReference type="InterPro" id="IPR029052">
    <property type="entry name" value="Metallo-depent_PP-like"/>
</dbReference>
<evidence type="ECO:0000313" key="2">
    <source>
        <dbReference type="EMBL" id="EFM24595.1"/>
    </source>
</evidence>
<comment type="caution">
    <text evidence="2">The sequence shown here is derived from an EMBL/GenBank/DDBJ whole genome shotgun (WGS) entry which is preliminary data.</text>
</comment>
<dbReference type="PANTHER" id="PTHR31302:SF0">
    <property type="entry name" value="TRANSMEMBRANE PROTEIN WITH METALLOPHOSPHOESTERASE DOMAIN"/>
    <property type="match status" value="1"/>
</dbReference>